<sequence>MIFVKNLTTENIHGITLAIDGITCILGDWDKDKSDLVDVLLGRKRFSGEVSYFNGIEKISPSNIRLIPRNLERPKVFVSQILKLFSKRYSGNYEVIMNFLNLNDTEMNSLEEFEVFKVYLSSVFFGKTKLIISEDFLELIEEQAKYLALKYLIKAAKMLNSTLLLFMSSAEYSEICSKIYVIYGGRVLEEGRKELYHPYSQTMQKSVITIGKKFEKIDVVEVGKPSDKGCPFHDYCYAAKNDKLLFRKCALQEPPFFIKGGNKVACWLYEM</sequence>
<dbReference type="InterPro" id="IPR027417">
    <property type="entry name" value="P-loop_NTPase"/>
</dbReference>
<evidence type="ECO:0008006" key="3">
    <source>
        <dbReference type="Google" id="ProtNLM"/>
    </source>
</evidence>
<accession>A0A2U9IDT8</accession>
<dbReference type="Gene3D" id="3.40.50.300">
    <property type="entry name" value="P-loop containing nucleotide triphosphate hydrolases"/>
    <property type="match status" value="1"/>
</dbReference>
<dbReference type="Proteomes" id="UP000248044">
    <property type="component" value="Chromosome"/>
</dbReference>
<dbReference type="SUPFAM" id="SSF52540">
    <property type="entry name" value="P-loop containing nucleoside triphosphate hydrolases"/>
    <property type="match status" value="1"/>
</dbReference>
<proteinExistence type="predicted"/>
<dbReference type="KEGG" id="abri:DFR85_05925"/>
<dbReference type="RefSeq" id="WP_110270078.1">
    <property type="nucleotide sequence ID" value="NZ_CP029289.2"/>
</dbReference>
<organism evidence="1 2">
    <name type="scientific">Acidianus brierleyi</name>
    <dbReference type="NCBI Taxonomy" id="41673"/>
    <lineage>
        <taxon>Archaea</taxon>
        <taxon>Thermoproteota</taxon>
        <taxon>Thermoprotei</taxon>
        <taxon>Sulfolobales</taxon>
        <taxon>Sulfolobaceae</taxon>
        <taxon>Acidianus</taxon>
    </lineage>
</organism>
<dbReference type="EMBL" id="CP029289">
    <property type="protein sequence ID" value="AWR94197.1"/>
    <property type="molecule type" value="Genomic_DNA"/>
</dbReference>
<keyword evidence="2" id="KW-1185">Reference proteome</keyword>
<evidence type="ECO:0000313" key="1">
    <source>
        <dbReference type="EMBL" id="AWR94197.1"/>
    </source>
</evidence>
<evidence type="ECO:0000313" key="2">
    <source>
        <dbReference type="Proteomes" id="UP000248044"/>
    </source>
</evidence>
<dbReference type="OrthoDB" id="41496at2157"/>
<gene>
    <name evidence="1" type="ORF">DFR85_05925</name>
</gene>
<reference evidence="1 2" key="1">
    <citation type="submission" date="2018-05" db="EMBL/GenBank/DDBJ databases">
        <title>Complete Genome Sequences of Extremely Thermoacidophilic, Metal-Mobilizing Type-Strain Members of the Archaeal Family Sulfolobaceae: Acidianus brierleyi DSM-1651T, Acidianus sulfidivorans DSM-18786T, Metallosphaera hakonensis DSM-7519T, and Metallosphaera prunae DSM-10039T.</title>
        <authorList>
            <person name="Counts J.A."/>
            <person name="Kelly R.M."/>
        </authorList>
    </citation>
    <scope>NUCLEOTIDE SEQUENCE [LARGE SCALE GENOMIC DNA]</scope>
    <source>
        <strain evidence="1 2">DSM 1651</strain>
    </source>
</reference>
<dbReference type="AlphaFoldDB" id="A0A2U9IDT8"/>
<protein>
    <recommendedName>
        <fullName evidence="3">ABC transporter ATP-binding protein</fullName>
    </recommendedName>
</protein>
<dbReference type="GeneID" id="36831675"/>
<name>A0A2U9IDT8_9CREN</name>